<evidence type="ECO:0000256" key="3">
    <source>
        <dbReference type="ARBA" id="ARBA00022801"/>
    </source>
</evidence>
<accession>A0A5C5U7B5</accession>
<keyword evidence="1" id="KW-1188">Viral release from host cell</keyword>
<protein>
    <recommendedName>
        <fullName evidence="4">Prohead serine protease domain-containing protein</fullName>
    </recommendedName>
</protein>
<keyword evidence="6" id="KW-1185">Reference proteome</keyword>
<evidence type="ECO:0000313" key="5">
    <source>
        <dbReference type="EMBL" id="TWT21649.1"/>
    </source>
</evidence>
<dbReference type="Proteomes" id="UP000315949">
    <property type="component" value="Unassembled WGS sequence"/>
</dbReference>
<evidence type="ECO:0000313" key="6">
    <source>
        <dbReference type="Proteomes" id="UP000315949"/>
    </source>
</evidence>
<dbReference type="Pfam" id="PF04586">
    <property type="entry name" value="Peptidase_S78"/>
    <property type="match status" value="1"/>
</dbReference>
<organism evidence="5 6">
    <name type="scientific">Luteimonas wenzhouensis</name>
    <dbReference type="NCBI Taxonomy" id="2599615"/>
    <lineage>
        <taxon>Bacteria</taxon>
        <taxon>Pseudomonadati</taxon>
        <taxon>Pseudomonadota</taxon>
        <taxon>Gammaproteobacteria</taxon>
        <taxon>Lysobacterales</taxon>
        <taxon>Lysobacteraceae</taxon>
        <taxon>Luteimonas</taxon>
    </lineage>
</organism>
<dbReference type="OrthoDB" id="9804926at2"/>
<dbReference type="EMBL" id="VOHE01000001">
    <property type="protein sequence ID" value="TWT21649.1"/>
    <property type="molecule type" value="Genomic_DNA"/>
</dbReference>
<dbReference type="AlphaFoldDB" id="A0A5C5U7B5"/>
<gene>
    <name evidence="5" type="ORF">FQY79_00480</name>
</gene>
<keyword evidence="2" id="KW-0645">Protease</keyword>
<proteinExistence type="predicted"/>
<dbReference type="RefSeq" id="WP_146309751.1">
    <property type="nucleotide sequence ID" value="NZ_VOHE01000001.1"/>
</dbReference>
<reference evidence="5 6" key="1">
    <citation type="submission" date="2019-07" db="EMBL/GenBank/DDBJ databases">
        <title>Luteimonas sp. YD-1 nov., isolated from acidic soil.</title>
        <authorList>
            <person name="Zhou J."/>
        </authorList>
    </citation>
    <scope>NUCLEOTIDE SEQUENCE [LARGE SCALE GENOMIC DNA]</scope>
    <source>
        <strain evidence="5 6">YD-1</strain>
    </source>
</reference>
<evidence type="ECO:0000259" key="4">
    <source>
        <dbReference type="Pfam" id="PF04586"/>
    </source>
</evidence>
<name>A0A5C5U7B5_9GAMM</name>
<keyword evidence="3" id="KW-0378">Hydrolase</keyword>
<dbReference type="GO" id="GO:0008233">
    <property type="term" value="F:peptidase activity"/>
    <property type="evidence" value="ECO:0007669"/>
    <property type="project" value="UniProtKB-KW"/>
</dbReference>
<evidence type="ECO:0000256" key="2">
    <source>
        <dbReference type="ARBA" id="ARBA00022670"/>
    </source>
</evidence>
<feature type="domain" description="Prohead serine protease" evidence="4">
    <location>
        <begin position="11"/>
        <end position="146"/>
    </location>
</feature>
<evidence type="ECO:0000256" key="1">
    <source>
        <dbReference type="ARBA" id="ARBA00022612"/>
    </source>
</evidence>
<dbReference type="GO" id="GO:0006508">
    <property type="term" value="P:proteolysis"/>
    <property type="evidence" value="ECO:0007669"/>
    <property type="project" value="UniProtKB-KW"/>
</dbReference>
<dbReference type="InterPro" id="IPR054613">
    <property type="entry name" value="Peptidase_S78_dom"/>
</dbReference>
<sequence>MSRTHETFLRVKSAESSDGERWITAWATTPDEDLEGDVVVPTGAKYTLPLPLLAYHRHDAPVGVVTEAHVSEQGIRIRAKLSKGVQLAEELWTLIRDGAVAAVSIGFHSLKAKPRASGGLLFEAWRWLELSLTPVPANPNARIIHVGKAIAYAAEDCAADIAPEPVKVKRAILSDAAEFAQRSAKDRNWAEYEGMTAAYNAAVELLPPEDRDRCDLTRATWDAKAYRMTLRDCIGRLVAVVEDDGTVRRDEPEPKRKEVPDSDRLTPAQLAQVKRMLGELAHAVGVAIGKVVNETDQRLAQAIVQVADKVDRLEETALFDAGYFAEGKEYRKGALVVHDGRTWLATEATDTTPSRENRAWRMLAKRTETRA</sequence>
<comment type="caution">
    <text evidence="5">The sequence shown here is derived from an EMBL/GenBank/DDBJ whole genome shotgun (WGS) entry which is preliminary data.</text>
</comment>